<feature type="repeat" description="WD" evidence="5">
    <location>
        <begin position="280"/>
        <end position="321"/>
    </location>
</feature>
<dbReference type="Gene3D" id="2.130.10.10">
    <property type="entry name" value="YVTN repeat-like/Quinoprotein amine dehydrogenase"/>
    <property type="match status" value="1"/>
</dbReference>
<evidence type="ECO:0000256" key="2">
    <source>
        <dbReference type="ARBA" id="ARBA00022490"/>
    </source>
</evidence>
<dbReference type="SMART" id="SM00320">
    <property type="entry name" value="WD40"/>
    <property type="match status" value="8"/>
</dbReference>
<sequence length="399" mass="43165">MPDEHQTNEDESESVFIDEDDVLDEISIDEEDLPDADVEGEDVREDNGESEPDETSSSLDDAIHTFEGHEDTLFAVACSPVDATWVASGGGDDKAFMWRIGHTTPFFELKGHTDSVVALSFSNDGLLLASGGLDGVVRIWDASTGNLIHVLDGPGGGIEWVRWHPKGQLVLAGSEDYTTWMWNADLGKCLSVYTGHSESVTCGDFTPDGKTICTGSADGSLRVWNPQTQESKLTVKGHPYHTEGLTCLNISSDSTLVVSGSTEGSVHVVNIKNGKVVGSLVGHSGSIECVGFSPSLTWVATGGMDKKLMIWELQSSSLRCTCQHEEGVMRLSWSSSSRHIISASLDGIVRLWDSRSGVCERVFQGHSDSIQDMAITVDQRFILTGSDDKTAKVFEIEAF</sequence>
<feature type="repeat" description="WD" evidence="5">
    <location>
        <begin position="363"/>
        <end position="399"/>
    </location>
</feature>
<dbReference type="Pfam" id="PF00400">
    <property type="entry name" value="WD40"/>
    <property type="match status" value="8"/>
</dbReference>
<dbReference type="InterPro" id="IPR051179">
    <property type="entry name" value="WD_repeat_multifunction"/>
</dbReference>
<feature type="repeat" description="WD" evidence="5">
    <location>
        <begin position="321"/>
        <end position="362"/>
    </location>
</feature>
<feature type="repeat" description="WD" evidence="5">
    <location>
        <begin position="109"/>
        <end position="150"/>
    </location>
</feature>
<dbReference type="PROSITE" id="PS50294">
    <property type="entry name" value="WD_REPEATS_REGION"/>
    <property type="match status" value="5"/>
</dbReference>
<organism evidence="7">
    <name type="scientific">Picea sitchensis</name>
    <name type="common">Sitka spruce</name>
    <name type="synonym">Pinus sitchensis</name>
    <dbReference type="NCBI Taxonomy" id="3332"/>
    <lineage>
        <taxon>Eukaryota</taxon>
        <taxon>Viridiplantae</taxon>
        <taxon>Streptophyta</taxon>
        <taxon>Embryophyta</taxon>
        <taxon>Tracheophyta</taxon>
        <taxon>Spermatophyta</taxon>
        <taxon>Pinopsida</taxon>
        <taxon>Pinidae</taxon>
        <taxon>Conifers I</taxon>
        <taxon>Pinales</taxon>
        <taxon>Pinaceae</taxon>
        <taxon>Picea</taxon>
    </lineage>
</organism>
<dbReference type="FunFam" id="2.130.10.10:FF:000074">
    <property type="entry name" value="Angio-associated migratory cell protein-like protein"/>
    <property type="match status" value="1"/>
</dbReference>
<dbReference type="SUPFAM" id="SSF50998">
    <property type="entry name" value="Quinoprotein alcohol dehydrogenase-like"/>
    <property type="match status" value="1"/>
</dbReference>
<feature type="repeat" description="WD" evidence="5">
    <location>
        <begin position="238"/>
        <end position="279"/>
    </location>
</feature>
<dbReference type="PANTHER" id="PTHR19857">
    <property type="entry name" value="MITOCHONDRIAL DIVISION PROTEIN 1-RELATED"/>
    <property type="match status" value="1"/>
</dbReference>
<evidence type="ECO:0000313" key="7">
    <source>
        <dbReference type="EMBL" id="ABR17673.1"/>
    </source>
</evidence>
<evidence type="ECO:0000256" key="3">
    <source>
        <dbReference type="ARBA" id="ARBA00022574"/>
    </source>
</evidence>
<dbReference type="CDD" id="cd00200">
    <property type="entry name" value="WD40"/>
    <property type="match status" value="1"/>
</dbReference>
<evidence type="ECO:0000256" key="5">
    <source>
        <dbReference type="PROSITE-ProRule" id="PRU00221"/>
    </source>
</evidence>
<reference evidence="7" key="1">
    <citation type="submission" date="2007-06" db="EMBL/GenBank/DDBJ databases">
        <title>Full length cDNA sequences from Sitka Spruce (Picea sitchensis).</title>
        <authorList>
            <person name="Ralph S.G."/>
            <person name="Chun H.E."/>
            <person name="Liao N."/>
            <person name="Ali J."/>
            <person name="Reid K."/>
            <person name="Kolosova N."/>
            <person name="Cooper N."/>
            <person name="Cullis C."/>
            <person name="Jancsik S."/>
            <person name="Moore R."/>
            <person name="Mayo M."/>
            <person name="Wagner S."/>
            <person name="Holt R.A."/>
            <person name="Jones S.J.M."/>
            <person name="Marra M.A."/>
            <person name="Ritland C.E."/>
            <person name="Ritland K."/>
            <person name="Bohlmann J."/>
        </authorList>
    </citation>
    <scope>NUCLEOTIDE SEQUENCE</scope>
    <source>
        <tissue evidence="7">Green portion of the leader tissue</tissue>
    </source>
</reference>
<feature type="repeat" description="WD" evidence="5">
    <location>
        <begin position="151"/>
        <end position="192"/>
    </location>
</feature>
<feature type="region of interest" description="Disordered" evidence="6">
    <location>
        <begin position="1"/>
        <end position="59"/>
    </location>
</feature>
<accession>B8LPU3</accession>
<feature type="repeat" description="WD" evidence="5">
    <location>
        <begin position="193"/>
        <end position="234"/>
    </location>
</feature>
<dbReference type="AlphaFoldDB" id="B8LPU3"/>
<keyword evidence="2" id="KW-0963">Cytoplasm</keyword>
<proteinExistence type="evidence at transcript level"/>
<dbReference type="PROSITE" id="PS50082">
    <property type="entry name" value="WD_REPEATS_2"/>
    <property type="match status" value="7"/>
</dbReference>
<dbReference type="PROSITE" id="PS00678">
    <property type="entry name" value="WD_REPEATS_1"/>
    <property type="match status" value="3"/>
</dbReference>
<evidence type="ECO:0000256" key="1">
    <source>
        <dbReference type="ARBA" id="ARBA00004496"/>
    </source>
</evidence>
<keyword evidence="3 5" id="KW-0853">WD repeat</keyword>
<feature type="compositionally biased region" description="Acidic residues" evidence="6">
    <location>
        <begin position="9"/>
        <end position="54"/>
    </location>
</feature>
<dbReference type="PANTHER" id="PTHR19857:SF8">
    <property type="entry name" value="ANGIO-ASSOCIATED MIGRATORY CELL PROTEIN"/>
    <property type="match status" value="1"/>
</dbReference>
<dbReference type="InterPro" id="IPR019775">
    <property type="entry name" value="WD40_repeat_CS"/>
</dbReference>
<dbReference type="InterPro" id="IPR011047">
    <property type="entry name" value="Quinoprotein_ADH-like_sf"/>
</dbReference>
<dbReference type="InterPro" id="IPR001680">
    <property type="entry name" value="WD40_rpt"/>
</dbReference>
<protein>
    <submittedName>
        <fullName evidence="7">Uncharacterized protein</fullName>
    </submittedName>
</protein>
<dbReference type="InterPro" id="IPR020472">
    <property type="entry name" value="WD40_PAC1"/>
</dbReference>
<dbReference type="EMBL" id="EF677877">
    <property type="protein sequence ID" value="ABR17673.1"/>
    <property type="molecule type" value="mRNA"/>
</dbReference>
<comment type="subcellular location">
    <subcellularLocation>
        <location evidence="1">Cytoplasm</location>
    </subcellularLocation>
</comment>
<evidence type="ECO:0000256" key="6">
    <source>
        <dbReference type="SAM" id="MobiDB-lite"/>
    </source>
</evidence>
<dbReference type="GO" id="GO:0005737">
    <property type="term" value="C:cytoplasm"/>
    <property type="evidence" value="ECO:0007669"/>
    <property type="project" value="UniProtKB-SubCell"/>
</dbReference>
<dbReference type="InterPro" id="IPR015943">
    <property type="entry name" value="WD40/YVTN_repeat-like_dom_sf"/>
</dbReference>
<keyword evidence="4" id="KW-0677">Repeat</keyword>
<name>B8LPU3_PICSI</name>
<dbReference type="PRINTS" id="PR00320">
    <property type="entry name" value="GPROTEINBRPT"/>
</dbReference>
<evidence type="ECO:0000256" key="4">
    <source>
        <dbReference type="ARBA" id="ARBA00022737"/>
    </source>
</evidence>